<dbReference type="InterPro" id="IPR021889">
    <property type="entry name" value="DUF3500"/>
</dbReference>
<dbReference type="EMBL" id="LECT01000017">
    <property type="protein sequence ID" value="KLU05852.1"/>
    <property type="molecule type" value="Genomic_DNA"/>
</dbReference>
<dbReference type="PANTHER" id="PTHR37489:SF1">
    <property type="entry name" value="DUF3500 DOMAIN-CONTAINING PROTEIN"/>
    <property type="match status" value="1"/>
</dbReference>
<dbReference type="PANTHER" id="PTHR37489">
    <property type="entry name" value="DUF3500 DOMAIN-CONTAINING PROTEIN"/>
    <property type="match status" value="1"/>
</dbReference>
<dbReference type="Proteomes" id="UP000036367">
    <property type="component" value="Unassembled WGS sequence"/>
</dbReference>
<reference evidence="1" key="1">
    <citation type="submission" date="2015-05" db="EMBL/GenBank/DDBJ databases">
        <title>Permanent draft genome of Rhodopirellula islandicus K833.</title>
        <authorList>
            <person name="Kizina J."/>
            <person name="Richter M."/>
            <person name="Glockner F.O."/>
            <person name="Harder J."/>
        </authorList>
    </citation>
    <scope>NUCLEOTIDE SEQUENCE [LARGE SCALE GENOMIC DNA]</scope>
    <source>
        <strain evidence="1">K833</strain>
    </source>
</reference>
<comment type="caution">
    <text evidence="1">The sequence shown here is derived from an EMBL/GenBank/DDBJ whole genome shotgun (WGS) entry which is preliminary data.</text>
</comment>
<keyword evidence="2" id="KW-1185">Reference proteome</keyword>
<gene>
    <name evidence="1" type="ORF">RISK_002484</name>
</gene>
<proteinExistence type="predicted"/>
<accession>A0A0J1BH20</accession>
<sequence>MAESPPCRIPSSPSNHCSAIPSLCHRPAMNKIRFALLSLTAVAALGLAGWKLAASPAEQMQTFAVAFVETLTPDQKANAVMAFDSPKRVGWHFIPMKERKGLMLEQMNDAQRTAALRLLRSALSEAGYSKANRIMLLEEVLNEMEAGKGAWERNPQRYYVTLFGDVTEKGEDASWGLSFEGHHLSLNFVCRGGKVVDSTPQFMATNPAVVKNETSVTLGKGTAVLNQEEQLAFKLVKSLDSKQLKVALIAEEALAEIRFAGEPQPTVGEPEGIAYSSLNPDQQKQLRDVVDLYVSVAPEKVAAERTQQIETDGWNNVHFAWAGALEPGIGHYYRVRGKRFLIEFVNTQADPAGNPANHIHCVYRDLSGDFDLPIAP</sequence>
<dbReference type="STRING" id="595434.RISK_002484"/>
<evidence type="ECO:0000313" key="1">
    <source>
        <dbReference type="EMBL" id="KLU05852.1"/>
    </source>
</evidence>
<dbReference type="AlphaFoldDB" id="A0A0J1BH20"/>
<name>A0A0J1BH20_RHOIS</name>
<protein>
    <submittedName>
        <fullName evidence="1">Secreted protein</fullName>
    </submittedName>
</protein>
<dbReference type="PATRIC" id="fig|595434.4.peg.2370"/>
<dbReference type="Pfam" id="PF12006">
    <property type="entry name" value="DUF3500"/>
    <property type="match status" value="1"/>
</dbReference>
<organism evidence="1 2">
    <name type="scientific">Rhodopirellula islandica</name>
    <dbReference type="NCBI Taxonomy" id="595434"/>
    <lineage>
        <taxon>Bacteria</taxon>
        <taxon>Pseudomonadati</taxon>
        <taxon>Planctomycetota</taxon>
        <taxon>Planctomycetia</taxon>
        <taxon>Pirellulales</taxon>
        <taxon>Pirellulaceae</taxon>
        <taxon>Rhodopirellula</taxon>
    </lineage>
</organism>
<evidence type="ECO:0000313" key="2">
    <source>
        <dbReference type="Proteomes" id="UP000036367"/>
    </source>
</evidence>